<keyword evidence="8" id="KW-0999">Mitochondrion inner membrane</keyword>
<protein>
    <submittedName>
        <fullName evidence="17">Complex III subunit 4</fullName>
    </submittedName>
</protein>
<dbReference type="InterPro" id="IPR009056">
    <property type="entry name" value="Cyt_c-like_dom"/>
</dbReference>
<evidence type="ECO:0000256" key="7">
    <source>
        <dbReference type="ARBA" id="ARBA00022723"/>
    </source>
</evidence>
<comment type="subcellular location">
    <subcellularLocation>
        <location evidence="1">Mitochondrion inner membrane</location>
    </subcellularLocation>
</comment>
<dbReference type="AlphaFoldDB" id="A0A177BAH2"/>
<comment type="caution">
    <text evidence="17">The sequence shown here is derived from an EMBL/GenBank/DDBJ whole genome shotgun (WGS) entry which is preliminary data.</text>
</comment>
<dbReference type="SUPFAM" id="SSF46626">
    <property type="entry name" value="Cytochrome c"/>
    <property type="match status" value="1"/>
</dbReference>
<dbReference type="SUPFAM" id="SSF81496">
    <property type="entry name" value="Cytochrome c1 subunit of cytochrome bc1 complex (Ubiquinol-cytochrome c reductase), transmembrane anchor"/>
    <property type="match status" value="1"/>
</dbReference>
<evidence type="ECO:0000256" key="13">
    <source>
        <dbReference type="ARBA" id="ARBA00023136"/>
    </source>
</evidence>
<evidence type="ECO:0000256" key="10">
    <source>
        <dbReference type="ARBA" id="ARBA00022989"/>
    </source>
</evidence>
<dbReference type="PANTHER" id="PTHR10266:SF3">
    <property type="entry name" value="CYTOCHROME C1, HEME PROTEIN, MITOCHONDRIAL"/>
    <property type="match status" value="1"/>
</dbReference>
<organism evidence="17 18">
    <name type="scientific">Intoshia linei</name>
    <dbReference type="NCBI Taxonomy" id="1819745"/>
    <lineage>
        <taxon>Eukaryota</taxon>
        <taxon>Metazoa</taxon>
        <taxon>Spiralia</taxon>
        <taxon>Lophotrochozoa</taxon>
        <taxon>Mesozoa</taxon>
        <taxon>Orthonectida</taxon>
        <taxon>Rhopaluridae</taxon>
        <taxon>Intoshia</taxon>
    </lineage>
</organism>
<evidence type="ECO:0000256" key="12">
    <source>
        <dbReference type="ARBA" id="ARBA00023128"/>
    </source>
</evidence>
<feature type="binding site" description="covalent" evidence="14">
    <location>
        <position position="198"/>
    </location>
    <ligand>
        <name>heme c</name>
        <dbReference type="ChEBI" id="CHEBI:61717"/>
    </ligand>
</feature>
<comment type="similarity">
    <text evidence="2">Belongs to the cytochrome c family.</text>
</comment>
<dbReference type="Gene3D" id="1.10.760.10">
    <property type="entry name" value="Cytochrome c-like domain"/>
    <property type="match status" value="1"/>
</dbReference>
<reference evidence="17 18" key="1">
    <citation type="submission" date="2016-04" db="EMBL/GenBank/DDBJ databases">
        <title>The genome of Intoshia linei affirms orthonectids as highly simplified spiralians.</title>
        <authorList>
            <person name="Mikhailov K.V."/>
            <person name="Slusarev G.S."/>
            <person name="Nikitin M.A."/>
            <person name="Logacheva M.D."/>
            <person name="Penin A."/>
            <person name="Aleoshin V."/>
            <person name="Panchin Y.V."/>
        </authorList>
    </citation>
    <scope>NUCLEOTIDE SEQUENCE [LARGE SCALE GENOMIC DNA]</scope>
    <source>
        <strain evidence="17">Intl2013</strain>
        <tissue evidence="17">Whole animal</tissue>
    </source>
</reference>
<evidence type="ECO:0000256" key="8">
    <source>
        <dbReference type="ARBA" id="ARBA00022792"/>
    </source>
</evidence>
<dbReference type="GO" id="GO:0006122">
    <property type="term" value="P:mitochondrial electron transport, ubiquinol to cytochrome c"/>
    <property type="evidence" value="ECO:0007669"/>
    <property type="project" value="TreeGrafter"/>
</dbReference>
<comment type="cofactor">
    <cofactor evidence="14">
        <name>heme c</name>
        <dbReference type="ChEBI" id="CHEBI:61717"/>
    </cofactor>
    <text evidence="14">Binds 1 heme c group covalently per subunit.</text>
</comment>
<feature type="domain" description="Cytochrome c" evidence="16">
    <location>
        <begin position="62"/>
        <end position="163"/>
    </location>
</feature>
<dbReference type="PRINTS" id="PR00603">
    <property type="entry name" value="CYTOCHROMEC1"/>
</dbReference>
<dbReference type="InterPro" id="IPR002326">
    <property type="entry name" value="Cyt_c1"/>
</dbReference>
<dbReference type="InterPro" id="IPR036909">
    <property type="entry name" value="Cyt_c-like_dom_sf"/>
</dbReference>
<name>A0A177BAH2_9BILA</name>
<dbReference type="Gene3D" id="1.20.5.100">
    <property type="entry name" value="Cytochrome c1, transmembrane anchor, C-terminal"/>
    <property type="match status" value="1"/>
</dbReference>
<dbReference type="PANTHER" id="PTHR10266">
    <property type="entry name" value="CYTOCHROME C1"/>
    <property type="match status" value="1"/>
</dbReference>
<evidence type="ECO:0000313" key="17">
    <source>
        <dbReference type="EMBL" id="OAF71180.1"/>
    </source>
</evidence>
<evidence type="ECO:0000313" key="18">
    <source>
        <dbReference type="Proteomes" id="UP000078046"/>
    </source>
</evidence>
<evidence type="ECO:0000256" key="1">
    <source>
        <dbReference type="ARBA" id="ARBA00004273"/>
    </source>
</evidence>
<evidence type="ECO:0000256" key="14">
    <source>
        <dbReference type="PIRSR" id="PIRSR602326-1"/>
    </source>
</evidence>
<keyword evidence="12" id="KW-0496">Mitochondrion</keyword>
<feature type="binding site" description="covalent" evidence="14">
    <location>
        <position position="78"/>
    </location>
    <ligand>
        <name>heme c</name>
        <dbReference type="ChEBI" id="CHEBI:61717"/>
    </ligand>
</feature>
<keyword evidence="6 15" id="KW-0812">Transmembrane</keyword>
<accession>A0A177BAH2</accession>
<keyword evidence="3" id="KW-0813">Transport</keyword>
<keyword evidence="4 14" id="KW-0349">Heme</keyword>
<dbReference type="InterPro" id="IPR021157">
    <property type="entry name" value="Cyt_c1_TM_anchor_C"/>
</dbReference>
<dbReference type="EMBL" id="LWCA01000073">
    <property type="protein sequence ID" value="OAF71180.1"/>
    <property type="molecule type" value="Genomic_DNA"/>
</dbReference>
<evidence type="ECO:0000256" key="5">
    <source>
        <dbReference type="ARBA" id="ARBA00022660"/>
    </source>
</evidence>
<evidence type="ECO:0000256" key="9">
    <source>
        <dbReference type="ARBA" id="ARBA00022982"/>
    </source>
</evidence>
<evidence type="ECO:0000256" key="15">
    <source>
        <dbReference type="SAM" id="Phobius"/>
    </source>
</evidence>
<proteinExistence type="inferred from homology"/>
<evidence type="ECO:0000256" key="11">
    <source>
        <dbReference type="ARBA" id="ARBA00023004"/>
    </source>
</evidence>
<evidence type="ECO:0000256" key="3">
    <source>
        <dbReference type="ARBA" id="ARBA00022448"/>
    </source>
</evidence>
<evidence type="ECO:0000256" key="6">
    <source>
        <dbReference type="ARBA" id="ARBA00022692"/>
    </source>
</evidence>
<keyword evidence="5" id="KW-0679">Respiratory chain</keyword>
<dbReference type="GO" id="GO:0046872">
    <property type="term" value="F:metal ion binding"/>
    <property type="evidence" value="ECO:0007669"/>
    <property type="project" value="UniProtKB-KW"/>
</dbReference>
<keyword evidence="7 14" id="KW-0479">Metal-binding</keyword>
<evidence type="ECO:0000256" key="2">
    <source>
        <dbReference type="ARBA" id="ARBA00006488"/>
    </source>
</evidence>
<dbReference type="Pfam" id="PF02167">
    <property type="entry name" value="Cytochrom_C1"/>
    <property type="match status" value="1"/>
</dbReference>
<feature type="binding site" description="covalent" evidence="14">
    <location>
        <position position="79"/>
    </location>
    <ligand>
        <name>heme c</name>
        <dbReference type="ChEBI" id="CHEBI:61717"/>
    </ligand>
</feature>
<sequence>MNIKKTLSKFNNFSSKKKLFCVLFGFGFVGVSTISLNAYELILHPPKQPWFFKGFLHVHDKQSVRRGFQVYQQVCASCHSVKDYCFRHLNETFCTSEEAKDIAAEAIVTDGPDNKGNMFTRPGKLFDALPLPYANDNAAKAANNGALPPDLSHIVLAREGGEDYVFSLLTGYCDPPPGEEVDEGMYYNPYFVGGKLSMEPPLSDSRIEYDDGTVPSKSQLAKDVVTFLSYLGNRRHEDRNRMGLKFLLVTPLILPMVFYIMKLKWSVLQTRKLIFVKPTKKPRY</sequence>
<dbReference type="GO" id="GO:0009055">
    <property type="term" value="F:electron transfer activity"/>
    <property type="evidence" value="ECO:0007669"/>
    <property type="project" value="InterPro"/>
</dbReference>
<keyword evidence="11 14" id="KW-0408">Iron</keyword>
<evidence type="ECO:0000259" key="16">
    <source>
        <dbReference type="PROSITE" id="PS51007"/>
    </source>
</evidence>
<dbReference type="PROSITE" id="PS51007">
    <property type="entry name" value="CYTC"/>
    <property type="match status" value="1"/>
</dbReference>
<feature type="transmembrane region" description="Helical" evidence="15">
    <location>
        <begin position="242"/>
        <end position="261"/>
    </location>
</feature>
<dbReference type="GO" id="GO:0020037">
    <property type="term" value="F:heme binding"/>
    <property type="evidence" value="ECO:0007669"/>
    <property type="project" value="InterPro"/>
</dbReference>
<keyword evidence="18" id="KW-1185">Reference proteome</keyword>
<feature type="binding site" description="covalent" evidence="14">
    <location>
        <position position="75"/>
    </location>
    <ligand>
        <name>heme c</name>
        <dbReference type="ChEBI" id="CHEBI:61717"/>
    </ligand>
</feature>
<dbReference type="GO" id="GO:0005743">
    <property type="term" value="C:mitochondrial inner membrane"/>
    <property type="evidence" value="ECO:0007669"/>
    <property type="project" value="UniProtKB-SubCell"/>
</dbReference>
<evidence type="ECO:0000256" key="4">
    <source>
        <dbReference type="ARBA" id="ARBA00022617"/>
    </source>
</evidence>
<dbReference type="Proteomes" id="UP000078046">
    <property type="component" value="Unassembled WGS sequence"/>
</dbReference>
<keyword evidence="13 15" id="KW-0472">Membrane</keyword>
<keyword evidence="10 15" id="KW-1133">Transmembrane helix</keyword>
<keyword evidence="9" id="KW-0249">Electron transport</keyword>
<gene>
    <name evidence="17" type="ORF">A3Q56_01068</name>
</gene>
<dbReference type="OrthoDB" id="5925at2759"/>